<feature type="transmembrane region" description="Helical" evidence="6">
    <location>
        <begin position="6"/>
        <end position="28"/>
    </location>
</feature>
<dbReference type="Proteomes" id="UP000271188">
    <property type="component" value="Chromosome"/>
</dbReference>
<sequence>MEFLNQYGTILVIVTAVLGFLMAFGIGANDVSNAMGTSVGSGTITIKQAILIAMVFEVAGAYLAGGEVADTIKSGIIEPAQFTHRPDTLVLGMMSSLCASGVWLIVATKMGWPVSGTHTIIGAVIGFALVTVGADAIQWDALGGIVGSWFITPLIAGIVAYLIFINSQKLIFNRSNPFKQAKKYGPMYMGITIFILVIVTVSKGLKHVGLHLNTVETLGISLALALVAVVIGFFYFRSKSFAMKARAEGRGFAGVEKIFSILMLLTACAMAFAHGSNDVANAIGPLAAVESIVRSGGLIEGKTAIAPWILPLGAVGMMVGLAVMGKAVMATVGSGITELTPSRGFAAQFACAVTVVIASGTGLPISTTQTLVGAVLGVGFARGIAALNLGVIRNIVISWVITLPAGAVLSIIIYYILSAIFY</sequence>
<dbReference type="AlphaFoldDB" id="A0A3S4XY92"/>
<gene>
    <name evidence="7" type="primary">cysP</name>
    <name evidence="7" type="ORF">NCTC10643_01490</name>
</gene>
<proteinExistence type="inferred from homology"/>
<feature type="transmembrane region" description="Helical" evidence="6">
    <location>
        <begin position="257"/>
        <end position="275"/>
    </location>
</feature>
<comment type="subcellular location">
    <subcellularLocation>
        <location evidence="1 6">Membrane</location>
        <topology evidence="1 6">Multi-pass membrane protein</topology>
    </subcellularLocation>
</comment>
<dbReference type="PANTHER" id="PTHR11101">
    <property type="entry name" value="PHOSPHATE TRANSPORTER"/>
    <property type="match status" value="1"/>
</dbReference>
<accession>A0A3S4XY92</accession>
<feature type="transmembrane region" description="Helical" evidence="6">
    <location>
        <begin position="145"/>
        <end position="165"/>
    </location>
</feature>
<feature type="transmembrane region" description="Helical" evidence="6">
    <location>
        <begin position="186"/>
        <end position="205"/>
    </location>
</feature>
<comment type="similarity">
    <text evidence="6">Belongs to the inorganic phosphate transporter (PiT) (TC 2.A.20) family.</text>
</comment>
<feature type="transmembrane region" description="Helical" evidence="6">
    <location>
        <begin position="305"/>
        <end position="324"/>
    </location>
</feature>
<feature type="transmembrane region" description="Helical" evidence="6">
    <location>
        <begin position="396"/>
        <end position="417"/>
    </location>
</feature>
<name>A0A3S4XY92_MANHA</name>
<dbReference type="GO" id="GO:0035435">
    <property type="term" value="P:phosphate ion transmembrane transport"/>
    <property type="evidence" value="ECO:0007669"/>
    <property type="project" value="TreeGrafter"/>
</dbReference>
<reference evidence="7" key="1">
    <citation type="submission" date="2018-12" db="EMBL/GenBank/DDBJ databases">
        <authorList>
            <consortium name="Pathogen Informatics"/>
        </authorList>
    </citation>
    <scope>NUCLEOTIDE SEQUENCE [LARGE SCALE GENOMIC DNA]</scope>
    <source>
        <strain evidence="7">NCTC10643</strain>
    </source>
</reference>
<evidence type="ECO:0000256" key="4">
    <source>
        <dbReference type="ARBA" id="ARBA00022989"/>
    </source>
</evidence>
<evidence type="ECO:0000313" key="8">
    <source>
        <dbReference type="Proteomes" id="UP000271188"/>
    </source>
</evidence>
<evidence type="ECO:0000256" key="1">
    <source>
        <dbReference type="ARBA" id="ARBA00004141"/>
    </source>
</evidence>
<evidence type="ECO:0000313" key="7">
    <source>
        <dbReference type="EMBL" id="VEI77608.1"/>
    </source>
</evidence>
<keyword evidence="5 6" id="KW-0472">Membrane</keyword>
<dbReference type="EMBL" id="LR134495">
    <property type="protein sequence ID" value="VEI77608.1"/>
    <property type="molecule type" value="Genomic_DNA"/>
</dbReference>
<evidence type="ECO:0000256" key="5">
    <source>
        <dbReference type="ARBA" id="ARBA00023136"/>
    </source>
</evidence>
<dbReference type="GO" id="GO:0005315">
    <property type="term" value="F:phosphate transmembrane transporter activity"/>
    <property type="evidence" value="ECO:0007669"/>
    <property type="project" value="InterPro"/>
</dbReference>
<evidence type="ECO:0000256" key="3">
    <source>
        <dbReference type="ARBA" id="ARBA00022692"/>
    </source>
</evidence>
<keyword evidence="2 6" id="KW-0813">Transport</keyword>
<feature type="transmembrane region" description="Helical" evidence="6">
    <location>
        <begin position="217"/>
        <end position="236"/>
    </location>
</feature>
<protein>
    <recommendedName>
        <fullName evidence="6">Phosphate transporter</fullName>
    </recommendedName>
</protein>
<feature type="transmembrane region" description="Helical" evidence="6">
    <location>
        <begin position="345"/>
        <end position="365"/>
    </location>
</feature>
<dbReference type="Pfam" id="PF01384">
    <property type="entry name" value="PHO4"/>
    <property type="match status" value="1"/>
</dbReference>
<keyword evidence="6" id="KW-0592">Phosphate transport</keyword>
<keyword evidence="4 6" id="KW-1133">Transmembrane helix</keyword>
<evidence type="ECO:0000256" key="6">
    <source>
        <dbReference type="RuleBase" id="RU363058"/>
    </source>
</evidence>
<dbReference type="GO" id="GO:0016020">
    <property type="term" value="C:membrane"/>
    <property type="evidence" value="ECO:0007669"/>
    <property type="project" value="UniProtKB-SubCell"/>
</dbReference>
<feature type="transmembrane region" description="Helical" evidence="6">
    <location>
        <begin position="49"/>
        <end position="69"/>
    </location>
</feature>
<organism evidence="7 8">
    <name type="scientific">Mannheimia haemolytica</name>
    <name type="common">Pasteurella haemolytica</name>
    <dbReference type="NCBI Taxonomy" id="75985"/>
    <lineage>
        <taxon>Bacteria</taxon>
        <taxon>Pseudomonadati</taxon>
        <taxon>Pseudomonadota</taxon>
        <taxon>Gammaproteobacteria</taxon>
        <taxon>Pasteurellales</taxon>
        <taxon>Pasteurellaceae</taxon>
        <taxon>Mannheimia</taxon>
    </lineage>
</organism>
<dbReference type="InterPro" id="IPR001204">
    <property type="entry name" value="Phos_transporter"/>
</dbReference>
<feature type="transmembrane region" description="Helical" evidence="6">
    <location>
        <begin position="119"/>
        <end position="139"/>
    </location>
</feature>
<dbReference type="RefSeq" id="WP_126302135.1">
    <property type="nucleotide sequence ID" value="NZ_LR134495.1"/>
</dbReference>
<keyword evidence="3 6" id="KW-0812">Transmembrane</keyword>
<feature type="transmembrane region" description="Helical" evidence="6">
    <location>
        <begin position="371"/>
        <end position="389"/>
    </location>
</feature>
<evidence type="ECO:0000256" key="2">
    <source>
        <dbReference type="ARBA" id="ARBA00022448"/>
    </source>
</evidence>
<dbReference type="PANTHER" id="PTHR11101:SF80">
    <property type="entry name" value="PHOSPHATE TRANSPORTER"/>
    <property type="match status" value="1"/>
</dbReference>